<keyword evidence="2" id="KW-0812">Transmembrane</keyword>
<reference evidence="4" key="1">
    <citation type="journal article" date="2019" name="Plant Biotechnol. J.">
        <title>Genome sequencing of the Australian wild diploid species Gossypium australe highlights disease resistance and delayed gland morphogenesis.</title>
        <authorList>
            <person name="Cai Y."/>
            <person name="Cai X."/>
            <person name="Wang Q."/>
            <person name="Wang P."/>
            <person name="Zhang Y."/>
            <person name="Cai C."/>
            <person name="Xu Y."/>
            <person name="Wang K."/>
            <person name="Zhou Z."/>
            <person name="Wang C."/>
            <person name="Geng S."/>
            <person name="Li B."/>
            <person name="Dong Q."/>
            <person name="Hou Y."/>
            <person name="Wang H."/>
            <person name="Ai P."/>
            <person name="Liu Z."/>
            <person name="Yi F."/>
            <person name="Sun M."/>
            <person name="An G."/>
            <person name="Cheng J."/>
            <person name="Zhang Y."/>
            <person name="Shi Q."/>
            <person name="Xie Y."/>
            <person name="Shi X."/>
            <person name="Chang Y."/>
            <person name="Huang F."/>
            <person name="Chen Y."/>
            <person name="Hong S."/>
            <person name="Mi L."/>
            <person name="Sun Q."/>
            <person name="Zhang L."/>
            <person name="Zhou B."/>
            <person name="Peng R."/>
            <person name="Zhang X."/>
            <person name="Liu F."/>
        </authorList>
    </citation>
    <scope>NUCLEOTIDE SEQUENCE [LARGE SCALE GENOMIC DNA]</scope>
    <source>
        <strain evidence="4">cv. PA1801</strain>
    </source>
</reference>
<dbReference type="PANTHER" id="PTHR34786:SF1">
    <property type="entry name" value="OS09G0504900 PROTEIN"/>
    <property type="match status" value="1"/>
</dbReference>
<accession>A0A5B6VG08</accession>
<keyword evidence="4" id="KW-1185">Reference proteome</keyword>
<organism evidence="3 4">
    <name type="scientific">Gossypium australe</name>
    <dbReference type="NCBI Taxonomy" id="47621"/>
    <lineage>
        <taxon>Eukaryota</taxon>
        <taxon>Viridiplantae</taxon>
        <taxon>Streptophyta</taxon>
        <taxon>Embryophyta</taxon>
        <taxon>Tracheophyta</taxon>
        <taxon>Spermatophyta</taxon>
        <taxon>Magnoliopsida</taxon>
        <taxon>eudicotyledons</taxon>
        <taxon>Gunneridae</taxon>
        <taxon>Pentapetalae</taxon>
        <taxon>rosids</taxon>
        <taxon>malvids</taxon>
        <taxon>Malvales</taxon>
        <taxon>Malvaceae</taxon>
        <taxon>Malvoideae</taxon>
        <taxon>Gossypium</taxon>
    </lineage>
</organism>
<feature type="transmembrane region" description="Helical" evidence="2">
    <location>
        <begin position="202"/>
        <end position="223"/>
    </location>
</feature>
<dbReference type="EMBL" id="SMMG02000007">
    <property type="protein sequence ID" value="KAA3468139.1"/>
    <property type="molecule type" value="Genomic_DNA"/>
</dbReference>
<dbReference type="Proteomes" id="UP000325315">
    <property type="component" value="Unassembled WGS sequence"/>
</dbReference>
<name>A0A5B6VG08_9ROSI</name>
<dbReference type="OrthoDB" id="114080at2759"/>
<feature type="transmembrane region" description="Helical" evidence="2">
    <location>
        <begin position="167"/>
        <end position="190"/>
    </location>
</feature>
<evidence type="ECO:0000256" key="2">
    <source>
        <dbReference type="SAM" id="Phobius"/>
    </source>
</evidence>
<feature type="region of interest" description="Disordered" evidence="1">
    <location>
        <begin position="413"/>
        <end position="453"/>
    </location>
</feature>
<comment type="caution">
    <text evidence="3">The sequence shown here is derived from an EMBL/GenBank/DDBJ whole genome shotgun (WGS) entry which is preliminary data.</text>
</comment>
<dbReference type="PANTHER" id="PTHR34786">
    <property type="entry name" value="OS09G0504900 PROTEIN"/>
    <property type="match status" value="1"/>
</dbReference>
<feature type="transmembrane region" description="Helical" evidence="2">
    <location>
        <begin position="46"/>
        <end position="68"/>
    </location>
</feature>
<feature type="compositionally biased region" description="Polar residues" evidence="1">
    <location>
        <begin position="433"/>
        <end position="448"/>
    </location>
</feature>
<evidence type="ECO:0000256" key="1">
    <source>
        <dbReference type="SAM" id="MobiDB-lite"/>
    </source>
</evidence>
<keyword evidence="2" id="KW-1133">Transmembrane helix</keyword>
<evidence type="ECO:0000313" key="3">
    <source>
        <dbReference type="EMBL" id="KAA3468139.1"/>
    </source>
</evidence>
<keyword evidence="2" id="KW-0472">Membrane</keyword>
<dbReference type="AlphaFoldDB" id="A0A5B6VG08"/>
<gene>
    <name evidence="3" type="ORF">EPI10_003091</name>
</gene>
<protein>
    <submittedName>
        <fullName evidence="3">Serine/threonine protein phosphatase 2A 55 kDa regulatory subunit B beta isoform-like</fullName>
    </submittedName>
</protein>
<sequence length="471" mass="53055">MDSEIDSTKEEKLKSLLGQLEVECGIFERIVYKNKNQHRRSSYFQYLLKVSFISSYFDFFGVLVFWSLKDNAQFEKRCLIAEKAEGREKDIITISSELFLSVLFLKKERVKILVSQVRRDLRLLKSANLEELITSCFLVITGIRPKQKVQLLESLKRRKNDVGKPNFMDRLLGAARLLSQVHIFLLVYLYIVEPMLRAATEISTLVARSFFMGFSLTVLALLARLRVLVQQILLDMVPVFNTVSSLSQKKQSIKITHQGIEVYREFFPKKEDFVSLECVWNTDKFVLVERTNRCEIEMQERGNDGEVSAGGNAVQYEAIESFLGVDDEPTAEKADAETSPCMKVSITDITIDHDNDKMQVENVAEKVDDTVFVENSELKNVSQAHSVADTSTSAISDSFEVMSNARKVAFVSVKRPASSPANPTDLPLRAGPSSMNPTDLPSKGSGSSRGDKTDAFYSLLTRGNLNNSLFG</sequence>
<evidence type="ECO:0000313" key="4">
    <source>
        <dbReference type="Proteomes" id="UP000325315"/>
    </source>
</evidence>
<proteinExistence type="predicted"/>